<dbReference type="Proteomes" id="UP000192257">
    <property type="component" value="Unassembled WGS sequence"/>
</dbReference>
<dbReference type="PROSITE" id="PS51371">
    <property type="entry name" value="CBS"/>
    <property type="match status" value="1"/>
</dbReference>
<organism evidence="13 14">
    <name type="scientific">Trypanosoma theileri</name>
    <dbReference type="NCBI Taxonomy" id="67003"/>
    <lineage>
        <taxon>Eukaryota</taxon>
        <taxon>Discoba</taxon>
        <taxon>Euglenozoa</taxon>
        <taxon>Kinetoplastea</taxon>
        <taxon>Metakinetoplastina</taxon>
        <taxon>Trypanosomatida</taxon>
        <taxon>Trypanosomatidae</taxon>
        <taxon>Trypanosoma</taxon>
    </lineage>
</organism>
<keyword evidence="13" id="KW-0675">Receptor</keyword>
<name>A0A1X0P6Q5_9TRYP</name>
<dbReference type="AlphaFoldDB" id="A0A1X0P6Q5"/>
<dbReference type="InterPro" id="IPR018490">
    <property type="entry name" value="cNMP-bd_dom_sf"/>
</dbReference>
<keyword evidence="6" id="KW-0129">CBS domain</keyword>
<dbReference type="InterPro" id="IPR045095">
    <property type="entry name" value="ACDP"/>
</dbReference>
<reference evidence="13 14" key="1">
    <citation type="submission" date="2017-03" db="EMBL/GenBank/DDBJ databases">
        <title>An alternative strategy for trypanosome survival in the mammalian bloodstream revealed through genome and transcriptome analysis of the ubiquitous bovine parasite Trypanosoma (Megatrypanum) theileri.</title>
        <authorList>
            <person name="Kelly S."/>
            <person name="Ivens A."/>
            <person name="Mott A."/>
            <person name="O'Neill E."/>
            <person name="Emms D."/>
            <person name="Macleod O."/>
            <person name="Voorheis P."/>
            <person name="Matthews J."/>
            <person name="Matthews K."/>
            <person name="Carrington M."/>
        </authorList>
    </citation>
    <scope>NUCLEOTIDE SEQUENCE [LARGE SCALE GENOMIC DNA]</scope>
    <source>
        <strain evidence="13">Edinburgh</strain>
    </source>
</reference>
<evidence type="ECO:0000256" key="7">
    <source>
        <dbReference type="PROSITE-ProRule" id="PRU01193"/>
    </source>
</evidence>
<keyword evidence="5 7" id="KW-0472">Membrane</keyword>
<keyword evidence="3" id="KW-0677">Repeat</keyword>
<keyword evidence="2 7" id="KW-0812">Transmembrane</keyword>
<evidence type="ECO:0000256" key="5">
    <source>
        <dbReference type="ARBA" id="ARBA00023136"/>
    </source>
</evidence>
<protein>
    <submittedName>
        <fullName evidence="13">Putative receptor-type adenylate cyclase GRESAG 4</fullName>
    </submittedName>
</protein>
<feature type="transmembrane region" description="Helical" evidence="9">
    <location>
        <begin position="59"/>
        <end position="80"/>
    </location>
</feature>
<evidence type="ECO:0000256" key="8">
    <source>
        <dbReference type="SAM" id="MobiDB-lite"/>
    </source>
</evidence>
<dbReference type="Pfam" id="PF01595">
    <property type="entry name" value="CNNM"/>
    <property type="match status" value="1"/>
</dbReference>
<evidence type="ECO:0000256" key="1">
    <source>
        <dbReference type="ARBA" id="ARBA00004141"/>
    </source>
</evidence>
<dbReference type="GeneID" id="39981904"/>
<comment type="caution">
    <text evidence="13">The sequence shown here is derived from an EMBL/GenBank/DDBJ whole genome shotgun (WGS) entry which is preliminary data.</text>
</comment>
<evidence type="ECO:0000256" key="6">
    <source>
        <dbReference type="PROSITE-ProRule" id="PRU00703"/>
    </source>
</evidence>
<dbReference type="STRING" id="67003.A0A1X0P6Q5"/>
<feature type="transmembrane region" description="Helical" evidence="9">
    <location>
        <begin position="6"/>
        <end position="26"/>
    </location>
</feature>
<evidence type="ECO:0000256" key="2">
    <source>
        <dbReference type="ARBA" id="ARBA00022692"/>
    </source>
</evidence>
<evidence type="ECO:0000259" key="10">
    <source>
        <dbReference type="PROSITE" id="PS50042"/>
    </source>
</evidence>
<dbReference type="Gene3D" id="3.10.580.10">
    <property type="entry name" value="CBS-domain"/>
    <property type="match status" value="1"/>
</dbReference>
<evidence type="ECO:0000259" key="11">
    <source>
        <dbReference type="PROSITE" id="PS51371"/>
    </source>
</evidence>
<sequence length="747" mass="84116">MPSSLLRNISIIFLGVVALYLTIQVVDASSNYSSQISPTEVNISKHKMEKRIYSLMDHLLRIGVYLFLSAVFAGLTIGIMCMDTLTIDIIANSGPEPDRTYASQIQPLRRQGHQTLCTLVLSNMLMNVLVVQETSKIIDLINDLEGNGLVQQAVDQNGALASFIVSTVIIIIFTEIIPMSICKSKYSLRIAAAGCTLVRIAIILVYPVAMPLGKLLDCFVPHDAGQIYDRNELRKLMALHCETHGDRSALATTELQLLIAAMDFHEKKVRDIMTPIEEVISVRASEVITSKVIEQLWESGCSRIPVEMSPGDYVDVLLVKDLLTLTIPIDKSEPITIGEFVRNKSRIFATVSAKTSLPTVLRFFQHSKTHMLLVTQGEKEDEKEADGGTKNDDHEINVYSFYNTRPPLGKRQKFVGIVTLEDLVEALIKGEIYDEYDCYEYCIQDRPHSAHTSIPMALNGVPLPEPEPAEMPRANFYSYYVHMDANVPLTEAQVWAVAYYLTRAVSAFFLWHPGYVKMLLDECGDEQHIPPLETTPPTPIKHEQGEGGEGGEEEEESDTLDSPLVLSTGVLFSDTSSALPLPFGSAMRMDRFPDLISKAADERFILYRNGEESKYFTLVLGGKVDVLVKPNNFVFKRRSFEWLADKVLTTAYYAPDYDAVILSPTRIYRISKERYEQYLVYNNVYNRTCERMEFAKRKPPASVRRPLPRPASTQVIMGSKTRTTRDDDKKKLLRPQDESNLYGTFEI</sequence>
<keyword evidence="14" id="KW-1185">Reference proteome</keyword>
<dbReference type="OrthoDB" id="5353557at2759"/>
<proteinExistence type="predicted"/>
<dbReference type="PROSITE" id="PS51846">
    <property type="entry name" value="CNNM"/>
    <property type="match status" value="1"/>
</dbReference>
<dbReference type="InterPro" id="IPR000595">
    <property type="entry name" value="cNMP-bd_dom"/>
</dbReference>
<dbReference type="InterPro" id="IPR000644">
    <property type="entry name" value="CBS_dom"/>
</dbReference>
<dbReference type="GO" id="GO:0016020">
    <property type="term" value="C:membrane"/>
    <property type="evidence" value="ECO:0007669"/>
    <property type="project" value="UniProtKB-SubCell"/>
</dbReference>
<feature type="domain" description="Cyclic nucleotide-binding" evidence="10">
    <location>
        <begin position="571"/>
        <end position="679"/>
    </location>
</feature>
<dbReference type="EMBL" id="NBCO01000003">
    <property type="protein sequence ID" value="ORC92604.1"/>
    <property type="molecule type" value="Genomic_DNA"/>
</dbReference>
<feature type="region of interest" description="Disordered" evidence="8">
    <location>
        <begin position="527"/>
        <end position="560"/>
    </location>
</feature>
<dbReference type="InterPro" id="IPR046342">
    <property type="entry name" value="CBS_dom_sf"/>
</dbReference>
<dbReference type="SUPFAM" id="SSF51206">
    <property type="entry name" value="cAMP-binding domain-like"/>
    <property type="match status" value="1"/>
</dbReference>
<gene>
    <name evidence="13" type="ORF">TM35_000033570</name>
</gene>
<comment type="subcellular location">
    <subcellularLocation>
        <location evidence="1">Membrane</location>
        <topology evidence="1">Multi-pass membrane protein</topology>
    </subcellularLocation>
</comment>
<dbReference type="InterPro" id="IPR002550">
    <property type="entry name" value="CNNM"/>
</dbReference>
<dbReference type="PANTHER" id="PTHR12064">
    <property type="entry name" value="METAL TRANSPORTER CNNM"/>
    <property type="match status" value="1"/>
</dbReference>
<dbReference type="SUPFAM" id="SSF54631">
    <property type="entry name" value="CBS-domain pair"/>
    <property type="match status" value="1"/>
</dbReference>
<evidence type="ECO:0000259" key="12">
    <source>
        <dbReference type="PROSITE" id="PS51846"/>
    </source>
</evidence>
<feature type="compositionally biased region" description="Acidic residues" evidence="8">
    <location>
        <begin position="549"/>
        <end position="559"/>
    </location>
</feature>
<keyword evidence="4 7" id="KW-1133">Transmembrane helix</keyword>
<dbReference type="PANTHER" id="PTHR12064:SF94">
    <property type="entry name" value="UNEXTENDED PROTEIN"/>
    <property type="match status" value="1"/>
</dbReference>
<evidence type="ECO:0000256" key="4">
    <source>
        <dbReference type="ARBA" id="ARBA00022989"/>
    </source>
</evidence>
<dbReference type="VEuPathDB" id="TriTrypDB:TM35_000033570"/>
<feature type="transmembrane region" description="Helical" evidence="9">
    <location>
        <begin position="190"/>
        <end position="209"/>
    </location>
</feature>
<evidence type="ECO:0000256" key="9">
    <source>
        <dbReference type="SAM" id="Phobius"/>
    </source>
</evidence>
<evidence type="ECO:0000313" key="14">
    <source>
        <dbReference type="Proteomes" id="UP000192257"/>
    </source>
</evidence>
<dbReference type="InterPro" id="IPR044751">
    <property type="entry name" value="Ion_transp-like_CBS"/>
</dbReference>
<accession>A0A1X0P6Q5</accession>
<feature type="domain" description="CBS" evidence="11">
    <location>
        <begin position="273"/>
        <end position="335"/>
    </location>
</feature>
<dbReference type="PROSITE" id="PS50042">
    <property type="entry name" value="CNMP_BINDING_3"/>
    <property type="match status" value="1"/>
</dbReference>
<dbReference type="CDD" id="cd04590">
    <property type="entry name" value="CBS_pair_CorC_HlyC_assoc"/>
    <property type="match status" value="1"/>
</dbReference>
<evidence type="ECO:0000256" key="3">
    <source>
        <dbReference type="ARBA" id="ARBA00022737"/>
    </source>
</evidence>
<dbReference type="GO" id="GO:0010960">
    <property type="term" value="P:magnesium ion homeostasis"/>
    <property type="evidence" value="ECO:0007669"/>
    <property type="project" value="InterPro"/>
</dbReference>
<feature type="transmembrane region" description="Helical" evidence="9">
    <location>
        <begin position="159"/>
        <end position="178"/>
    </location>
</feature>
<evidence type="ECO:0000313" key="13">
    <source>
        <dbReference type="EMBL" id="ORC92604.1"/>
    </source>
</evidence>
<feature type="domain" description="CNNM transmembrane" evidence="12">
    <location>
        <begin position="51"/>
        <end position="251"/>
    </location>
</feature>
<dbReference type="RefSeq" id="XP_028886670.1">
    <property type="nucleotide sequence ID" value="XM_029022124.1"/>
</dbReference>